<accession>A0A090QR88</accession>
<evidence type="ECO:0000256" key="1">
    <source>
        <dbReference type="SAM" id="Phobius"/>
    </source>
</evidence>
<dbReference type="AlphaFoldDB" id="A0A090QR88"/>
<keyword evidence="1" id="KW-1133">Transmembrane helix</keyword>
<gene>
    <name evidence="2" type="ORF">JCM19237_1011</name>
</gene>
<dbReference type="Proteomes" id="UP000029227">
    <property type="component" value="Unassembled WGS sequence"/>
</dbReference>
<feature type="transmembrane region" description="Helical" evidence="1">
    <location>
        <begin position="6"/>
        <end position="25"/>
    </location>
</feature>
<evidence type="ECO:0000313" key="3">
    <source>
        <dbReference type="Proteomes" id="UP000029227"/>
    </source>
</evidence>
<keyword evidence="1" id="KW-0812">Transmembrane</keyword>
<comment type="caution">
    <text evidence="2">The sequence shown here is derived from an EMBL/GenBank/DDBJ whole genome shotgun (WGS) entry which is preliminary data.</text>
</comment>
<protein>
    <submittedName>
        <fullName evidence="2">Uncharacterized protein</fullName>
    </submittedName>
</protein>
<evidence type="ECO:0000313" key="2">
    <source>
        <dbReference type="EMBL" id="GAL04339.1"/>
    </source>
</evidence>
<sequence length="37" mass="4379">MDHTEQVFWILIGACVVLYIAFKLIDKWKAKSQAKRQ</sequence>
<reference evidence="2 3" key="1">
    <citation type="journal article" date="2014" name="Genome Announc.">
        <title>Draft Genome Sequences of Two Vibrionaceae Species, Vibrio ponticus C121 and Photobacterium aphoticum C119, Isolated as Coral Reef Microbiota.</title>
        <authorList>
            <person name="Al-saari N."/>
            <person name="Meirelles P.M."/>
            <person name="Mino S."/>
            <person name="Suda W."/>
            <person name="Oshima K."/>
            <person name="Hattori M."/>
            <person name="Ohkuma M."/>
            <person name="Thompson F.L."/>
            <person name="Gomez-Gil B."/>
            <person name="Sawabe T."/>
            <person name="Sawabe T."/>
        </authorList>
    </citation>
    <scope>NUCLEOTIDE SEQUENCE [LARGE SCALE GENOMIC DNA]</scope>
    <source>
        <strain evidence="2 3">JCM 19237</strain>
    </source>
</reference>
<organism evidence="2 3">
    <name type="scientific">Photobacterium aphoticum</name>
    <dbReference type="NCBI Taxonomy" id="754436"/>
    <lineage>
        <taxon>Bacteria</taxon>
        <taxon>Pseudomonadati</taxon>
        <taxon>Pseudomonadota</taxon>
        <taxon>Gammaproteobacteria</taxon>
        <taxon>Vibrionales</taxon>
        <taxon>Vibrionaceae</taxon>
        <taxon>Photobacterium</taxon>
    </lineage>
</organism>
<dbReference type="EMBL" id="BBMN01000004">
    <property type="protein sequence ID" value="GAL04339.1"/>
    <property type="molecule type" value="Genomic_DNA"/>
</dbReference>
<name>A0A090QR88_9GAMM</name>
<keyword evidence="1" id="KW-0472">Membrane</keyword>
<proteinExistence type="predicted"/>